<sequence>MGCHPQAPSPPVPVWLSVWRLWWRPRLQLRNGGRWYPHGGPAVTVRPPRPLWPSSLGEFMIGLVRISLLLLLE</sequence>
<evidence type="ECO:0000313" key="2">
    <source>
        <dbReference type="Proteomes" id="UP000000768"/>
    </source>
</evidence>
<name>A0A1Z5RLS7_SORBI</name>
<dbReference type="EMBL" id="CM000763">
    <property type="protein sequence ID" value="OQU84694.1"/>
    <property type="molecule type" value="Genomic_DNA"/>
</dbReference>
<gene>
    <name evidence="1" type="ORF">SORBI_3004G106250</name>
</gene>
<protein>
    <submittedName>
        <fullName evidence="1">Uncharacterized protein</fullName>
    </submittedName>
</protein>
<dbReference type="Proteomes" id="UP000000768">
    <property type="component" value="Chromosome 4"/>
</dbReference>
<proteinExistence type="predicted"/>
<keyword evidence="2" id="KW-1185">Reference proteome</keyword>
<evidence type="ECO:0000313" key="1">
    <source>
        <dbReference type="EMBL" id="OQU84694.1"/>
    </source>
</evidence>
<reference evidence="1 2" key="1">
    <citation type="journal article" date="2009" name="Nature">
        <title>The Sorghum bicolor genome and the diversification of grasses.</title>
        <authorList>
            <person name="Paterson A.H."/>
            <person name="Bowers J.E."/>
            <person name="Bruggmann R."/>
            <person name="Dubchak I."/>
            <person name="Grimwood J."/>
            <person name="Gundlach H."/>
            <person name="Haberer G."/>
            <person name="Hellsten U."/>
            <person name="Mitros T."/>
            <person name="Poliakov A."/>
            <person name="Schmutz J."/>
            <person name="Spannagl M."/>
            <person name="Tang H."/>
            <person name="Wang X."/>
            <person name="Wicker T."/>
            <person name="Bharti A.K."/>
            <person name="Chapman J."/>
            <person name="Feltus F.A."/>
            <person name="Gowik U."/>
            <person name="Grigoriev I.V."/>
            <person name="Lyons E."/>
            <person name="Maher C.A."/>
            <person name="Martis M."/>
            <person name="Narechania A."/>
            <person name="Otillar R.P."/>
            <person name="Penning B.W."/>
            <person name="Salamov A.A."/>
            <person name="Wang Y."/>
            <person name="Zhang L."/>
            <person name="Carpita N.C."/>
            <person name="Freeling M."/>
            <person name="Gingle A.R."/>
            <person name="Hash C.T."/>
            <person name="Keller B."/>
            <person name="Klein P."/>
            <person name="Kresovich S."/>
            <person name="McCann M.C."/>
            <person name="Ming R."/>
            <person name="Peterson D.G."/>
            <person name="Mehboob-ur-Rahman"/>
            <person name="Ware D."/>
            <person name="Westhoff P."/>
            <person name="Mayer K.F."/>
            <person name="Messing J."/>
            <person name="Rokhsar D.S."/>
        </authorList>
    </citation>
    <scope>NUCLEOTIDE SEQUENCE [LARGE SCALE GENOMIC DNA]</scope>
    <source>
        <strain evidence="2">cv. BTx623</strain>
    </source>
</reference>
<reference evidence="2" key="2">
    <citation type="journal article" date="2018" name="Plant J.">
        <title>The Sorghum bicolor reference genome: improved assembly, gene annotations, a transcriptome atlas, and signatures of genome organization.</title>
        <authorList>
            <person name="McCormick R.F."/>
            <person name="Truong S.K."/>
            <person name="Sreedasyam A."/>
            <person name="Jenkins J."/>
            <person name="Shu S."/>
            <person name="Sims D."/>
            <person name="Kennedy M."/>
            <person name="Amirebrahimi M."/>
            <person name="Weers B.D."/>
            <person name="McKinley B."/>
            <person name="Mattison A."/>
            <person name="Morishige D.T."/>
            <person name="Grimwood J."/>
            <person name="Schmutz J."/>
            <person name="Mullet J.E."/>
        </authorList>
    </citation>
    <scope>NUCLEOTIDE SEQUENCE [LARGE SCALE GENOMIC DNA]</scope>
    <source>
        <strain evidence="2">cv. BTx623</strain>
    </source>
</reference>
<dbReference type="Gramene" id="OQU84694">
    <property type="protein sequence ID" value="OQU84694"/>
    <property type="gene ID" value="SORBI_3004G106250"/>
</dbReference>
<dbReference type="InParanoid" id="A0A1Z5RLS7"/>
<organism evidence="1 2">
    <name type="scientific">Sorghum bicolor</name>
    <name type="common">Sorghum</name>
    <name type="synonym">Sorghum vulgare</name>
    <dbReference type="NCBI Taxonomy" id="4558"/>
    <lineage>
        <taxon>Eukaryota</taxon>
        <taxon>Viridiplantae</taxon>
        <taxon>Streptophyta</taxon>
        <taxon>Embryophyta</taxon>
        <taxon>Tracheophyta</taxon>
        <taxon>Spermatophyta</taxon>
        <taxon>Magnoliopsida</taxon>
        <taxon>Liliopsida</taxon>
        <taxon>Poales</taxon>
        <taxon>Poaceae</taxon>
        <taxon>PACMAD clade</taxon>
        <taxon>Panicoideae</taxon>
        <taxon>Andropogonodae</taxon>
        <taxon>Andropogoneae</taxon>
        <taxon>Sorghinae</taxon>
        <taxon>Sorghum</taxon>
    </lineage>
</organism>
<accession>A0A1Z5RLS7</accession>
<dbReference type="AlphaFoldDB" id="A0A1Z5RLS7"/>